<dbReference type="Gene3D" id="2.40.170.20">
    <property type="entry name" value="TonB-dependent receptor, beta-barrel domain"/>
    <property type="match status" value="1"/>
</dbReference>
<dbReference type="RefSeq" id="WP_084252431.1">
    <property type="nucleotide sequence ID" value="NZ_BDCR01000004.1"/>
</dbReference>
<evidence type="ECO:0000313" key="8">
    <source>
        <dbReference type="Proteomes" id="UP000076586"/>
    </source>
</evidence>
<evidence type="ECO:0000256" key="3">
    <source>
        <dbReference type="ARBA" id="ARBA00023237"/>
    </source>
</evidence>
<dbReference type="Gene3D" id="2.60.40.1120">
    <property type="entry name" value="Carboxypeptidase-like, regulatory domain"/>
    <property type="match status" value="1"/>
</dbReference>
<dbReference type="EMBL" id="BDCR01000004">
    <property type="protein sequence ID" value="GAT64266.1"/>
    <property type="molecule type" value="Genomic_DNA"/>
</dbReference>
<evidence type="ECO:0000256" key="4">
    <source>
        <dbReference type="SAM" id="SignalP"/>
    </source>
</evidence>
<gene>
    <name evidence="7" type="ORF">PJIAN_4816</name>
</gene>
<protein>
    <submittedName>
        <fullName evidence="7">Outer membrane receptor proteins</fullName>
    </submittedName>
</protein>
<feature type="chain" id="PRO_5007905377" evidence="4">
    <location>
        <begin position="27"/>
        <end position="813"/>
    </location>
</feature>
<dbReference type="SUPFAM" id="SSF56935">
    <property type="entry name" value="Porins"/>
    <property type="match status" value="1"/>
</dbReference>
<feature type="signal peptide" evidence="4">
    <location>
        <begin position="1"/>
        <end position="26"/>
    </location>
</feature>
<dbReference type="AlphaFoldDB" id="A0A171ATW6"/>
<dbReference type="Pfam" id="PF14905">
    <property type="entry name" value="OMP_b-brl_3"/>
    <property type="match status" value="1"/>
</dbReference>
<proteinExistence type="predicted"/>
<dbReference type="GO" id="GO:0009279">
    <property type="term" value="C:cell outer membrane"/>
    <property type="evidence" value="ECO:0007669"/>
    <property type="project" value="UniProtKB-SubCell"/>
</dbReference>
<evidence type="ECO:0000259" key="6">
    <source>
        <dbReference type="Pfam" id="PF14905"/>
    </source>
</evidence>
<dbReference type="Gene3D" id="2.170.130.10">
    <property type="entry name" value="TonB-dependent receptor, plug domain"/>
    <property type="match status" value="1"/>
</dbReference>
<evidence type="ECO:0000313" key="7">
    <source>
        <dbReference type="EMBL" id="GAT64266.1"/>
    </source>
</evidence>
<dbReference type="SUPFAM" id="SSF49464">
    <property type="entry name" value="Carboxypeptidase regulatory domain-like"/>
    <property type="match status" value="1"/>
</dbReference>
<dbReference type="InterPro" id="IPR008969">
    <property type="entry name" value="CarboxyPept-like_regulatory"/>
</dbReference>
<dbReference type="PANTHER" id="PTHR40980">
    <property type="entry name" value="PLUG DOMAIN-CONTAINING PROTEIN"/>
    <property type="match status" value="1"/>
</dbReference>
<accession>A0A171ATW6</accession>
<keyword evidence="2" id="KW-0472">Membrane</keyword>
<dbReference type="InterPro" id="IPR041700">
    <property type="entry name" value="OMP_b-brl_3"/>
</dbReference>
<dbReference type="Proteomes" id="UP000076586">
    <property type="component" value="Unassembled WGS sequence"/>
</dbReference>
<keyword evidence="7" id="KW-0675">Receptor</keyword>
<dbReference type="InterPro" id="IPR012910">
    <property type="entry name" value="Plug_dom"/>
</dbReference>
<feature type="domain" description="Outer membrane protein beta-barrel" evidence="6">
    <location>
        <begin position="384"/>
        <end position="787"/>
    </location>
</feature>
<dbReference type="InterPro" id="IPR036942">
    <property type="entry name" value="Beta-barrel_TonB_sf"/>
</dbReference>
<dbReference type="PANTHER" id="PTHR40980:SF4">
    <property type="entry name" value="TONB-DEPENDENT RECEPTOR-LIKE BETA-BARREL DOMAIN-CONTAINING PROTEIN"/>
    <property type="match status" value="1"/>
</dbReference>
<dbReference type="OrthoDB" id="905812at2"/>
<dbReference type="Pfam" id="PF13620">
    <property type="entry name" value="CarboxypepD_reg"/>
    <property type="match status" value="1"/>
</dbReference>
<dbReference type="InterPro" id="IPR037066">
    <property type="entry name" value="Plug_dom_sf"/>
</dbReference>
<comment type="caution">
    <text evidence="7">The sequence shown here is derived from an EMBL/GenBank/DDBJ whole genome shotgun (WGS) entry which is preliminary data.</text>
</comment>
<reference evidence="8" key="2">
    <citation type="journal article" date="2017" name="Genome Announc.">
        <title>Draft genome sequence of Paludibacter jiangxiensis NM7(T), a propionate-producing fermentative bacterium.</title>
        <authorList>
            <person name="Qiu Y.-L."/>
            <person name="Tourlousse D.M."/>
            <person name="Matsuura N."/>
            <person name="Ohashi A."/>
            <person name="Sekiguchi Y."/>
        </authorList>
    </citation>
    <scope>NUCLEOTIDE SEQUENCE [LARGE SCALE GENOMIC DNA]</scope>
    <source>
        <strain evidence="8">NM7</strain>
    </source>
</reference>
<sequence length="813" mass="91360">MATKTCLQRIASLMLMAMLCIGIAKADGTVKGRILDQNHRPVEFATAALINAKTKLPIKGSESNSTGDFVIDKVHEGTYILSVTMVGYKKFETEQFAFNGKKDVQKDVVLQENTQMLKEATVVAKRKFIEQQADKMVINPEASITTASENVLDILKKTPGVTVDNNNNISLKGKEGVKVMIDDKPTYVSADQLATLLKGMQGKDIERIEVIENPSSRYDAEGNSGIINIKTKHNKRTGFNGSFYTGGGYSGKFGENIGLDLNMNFGKLNVYGNYSFNGWSGWNTMDAVRNYVTGPYVGAVQQIYNRSDYDGNGHNYKIGSDYYIAKNQVISFMVRGSDGHSNGKTNSVTSFFDNTMKLDSALHTKSGENEHWSNITFNGNYKWDIDSTGTSLTFDADYARFKYHSSTDQHGSYVDGNGNDMNLNSTILGYQPRIINIFTAKTDYVHPIGKKFSIEGGLKTSFVKTNSQSEFTVNDPTNVVWNTGLKPYDQFIYTENINAAYLSARGQFGKTSVQLGLRVENTNSKGDSKSMNRVDTKHYTDLFPSLFIKRDLNENNQLGLTYSYRIGRPGYQILNPFMWLLDQFTYNQGNPFIRPQFTHSLGLNYTYKSKFITSVGMNRTNDLFTDVIRQNDITKVMYQTKDNLSKSIDLNASQTVQLDVTKWWHFNASAIVMYKSVTSNDATADKFKRWSFNANSTQSFTLPCDISMELAGRYRSKQLWGNFTIYEQYSVDFGVQKSLFDKKGTLKVSVDDIFNTNKGGGFAKYGNVDFNVNNHWDSRTVNVSFTYRFGKDSFKTRANRSTASSEEQSRSGK</sequence>
<feature type="domain" description="TonB-dependent receptor plug" evidence="5">
    <location>
        <begin position="137"/>
        <end position="225"/>
    </location>
</feature>
<keyword evidence="3" id="KW-0998">Cell outer membrane</keyword>
<evidence type="ECO:0000256" key="1">
    <source>
        <dbReference type="ARBA" id="ARBA00004442"/>
    </source>
</evidence>
<evidence type="ECO:0000259" key="5">
    <source>
        <dbReference type="Pfam" id="PF07715"/>
    </source>
</evidence>
<evidence type="ECO:0000256" key="2">
    <source>
        <dbReference type="ARBA" id="ARBA00023136"/>
    </source>
</evidence>
<dbReference type="Pfam" id="PF07715">
    <property type="entry name" value="Plug"/>
    <property type="match status" value="1"/>
</dbReference>
<keyword evidence="4" id="KW-0732">Signal</keyword>
<keyword evidence="8" id="KW-1185">Reference proteome</keyword>
<comment type="subcellular location">
    <subcellularLocation>
        <location evidence="1">Cell outer membrane</location>
    </subcellularLocation>
</comment>
<dbReference type="STRING" id="681398.PJIAN_4816"/>
<organism evidence="7 8">
    <name type="scientific">Paludibacter jiangxiensis</name>
    <dbReference type="NCBI Taxonomy" id="681398"/>
    <lineage>
        <taxon>Bacteria</taxon>
        <taxon>Pseudomonadati</taxon>
        <taxon>Bacteroidota</taxon>
        <taxon>Bacteroidia</taxon>
        <taxon>Bacteroidales</taxon>
        <taxon>Paludibacteraceae</taxon>
        <taxon>Paludibacter</taxon>
    </lineage>
</organism>
<name>A0A171ATW6_9BACT</name>
<reference evidence="8" key="1">
    <citation type="submission" date="2016-04" db="EMBL/GenBank/DDBJ databases">
        <title>Draft genome sequence of Paludibacter jiangxiensis strain NM7.</title>
        <authorList>
            <person name="Qiu Y."/>
            <person name="Matsuura N."/>
            <person name="Ohashi A."/>
            <person name="Tourlousse M.D."/>
            <person name="Sekiguchi Y."/>
        </authorList>
    </citation>
    <scope>NUCLEOTIDE SEQUENCE [LARGE SCALE GENOMIC DNA]</scope>
    <source>
        <strain evidence="8">NM7</strain>
    </source>
</reference>